<dbReference type="STRING" id="313628.LNTAR_20598"/>
<sequence>MLKIKHTFLKWRLKNKWRKRLKRKSIITLRIENLNQFFKYLDDRKIRYSSLRWPESVPYDIDLALYSNKEIDETFGDIDLLLELKDVMTLLDICSVRKKGIKIDLYSLYGSKGMHMRGLPYFPPNKGLELLSNSSKEQGFSCPSGLLYIKSLVYHLTYQKALESGIPSGVKGIATKQKPKKDYLQLLKDESKKNKVQLPDEINLQSLHHWLQEHSWSIPLDLLPRWPKKSLFISKLKADFFVKYEQLDKQYPYIIVYVLRGDLSKFPAEQQLIEQKLSSKFELIEAGELSPQQQERAMANLRGGNWLSIKTHKILKPYKYLVYYDKSPELEIDPVLKSKHPEIVNNNIFIKHEIRKSIKLNTGIDNAIHSSDNATEAFYMYEYLSSQSTESLTESIDALKNE</sequence>
<accession>A6DL42</accession>
<reference evidence="1 2" key="1">
    <citation type="journal article" date="2010" name="J. Bacteriol.">
        <title>Genome sequence of Lentisphaera araneosa HTCC2155T, the type species of the order Lentisphaerales in the phylum Lentisphaerae.</title>
        <authorList>
            <person name="Thrash J.C."/>
            <person name="Cho J.C."/>
            <person name="Vergin K.L."/>
            <person name="Morris R.M."/>
            <person name="Giovannoni S.J."/>
        </authorList>
    </citation>
    <scope>NUCLEOTIDE SEQUENCE [LARGE SCALE GENOMIC DNA]</scope>
    <source>
        <strain evidence="1 2">HTCC2155</strain>
    </source>
</reference>
<dbReference type="eggNOG" id="COG0515">
    <property type="taxonomic scope" value="Bacteria"/>
</dbReference>
<dbReference type="RefSeq" id="WP_007278603.1">
    <property type="nucleotide sequence ID" value="NZ_ABCK01000008.1"/>
</dbReference>
<dbReference type="AlphaFoldDB" id="A6DL42"/>
<organism evidence="1 2">
    <name type="scientific">Lentisphaera araneosa HTCC2155</name>
    <dbReference type="NCBI Taxonomy" id="313628"/>
    <lineage>
        <taxon>Bacteria</taxon>
        <taxon>Pseudomonadati</taxon>
        <taxon>Lentisphaerota</taxon>
        <taxon>Lentisphaeria</taxon>
        <taxon>Lentisphaerales</taxon>
        <taxon>Lentisphaeraceae</taxon>
        <taxon>Lentisphaera</taxon>
    </lineage>
</organism>
<dbReference type="EMBL" id="ABCK01000008">
    <property type="protein sequence ID" value="EDM27644.1"/>
    <property type="molecule type" value="Genomic_DNA"/>
</dbReference>
<keyword evidence="2" id="KW-1185">Reference proteome</keyword>
<comment type="caution">
    <text evidence="1">The sequence shown here is derived from an EMBL/GenBank/DDBJ whole genome shotgun (WGS) entry which is preliminary data.</text>
</comment>
<protein>
    <submittedName>
        <fullName evidence="1">Uncharacterized protein</fullName>
    </submittedName>
</protein>
<gene>
    <name evidence="1" type="ORF">LNTAR_20598</name>
</gene>
<dbReference type="OrthoDB" id="6812310at2"/>
<evidence type="ECO:0000313" key="2">
    <source>
        <dbReference type="Proteomes" id="UP000004947"/>
    </source>
</evidence>
<name>A6DL42_9BACT</name>
<proteinExistence type="predicted"/>
<evidence type="ECO:0000313" key="1">
    <source>
        <dbReference type="EMBL" id="EDM27644.1"/>
    </source>
</evidence>
<dbReference type="Proteomes" id="UP000004947">
    <property type="component" value="Unassembled WGS sequence"/>
</dbReference>